<keyword evidence="7" id="KW-1185">Reference proteome</keyword>
<keyword evidence="3" id="KW-0411">Iron-sulfur</keyword>
<accession>A0ABW4Y7T6</accession>
<dbReference type="SFLD" id="SFLDG01084">
    <property type="entry name" value="Uncharacterised_Radical_SAM_Su"/>
    <property type="match status" value="1"/>
</dbReference>
<gene>
    <name evidence="6" type="ORF">ACFSJC_04500</name>
</gene>
<evidence type="ECO:0000256" key="4">
    <source>
        <dbReference type="SAM" id="MobiDB-lite"/>
    </source>
</evidence>
<feature type="region of interest" description="Disordered" evidence="4">
    <location>
        <begin position="1"/>
        <end position="41"/>
    </location>
</feature>
<organism evidence="6 7">
    <name type="scientific">Thiorhodococcus fuscus</name>
    <dbReference type="NCBI Taxonomy" id="527200"/>
    <lineage>
        <taxon>Bacteria</taxon>
        <taxon>Pseudomonadati</taxon>
        <taxon>Pseudomonadota</taxon>
        <taxon>Gammaproteobacteria</taxon>
        <taxon>Chromatiales</taxon>
        <taxon>Chromatiaceae</taxon>
        <taxon>Thiorhodococcus</taxon>
    </lineage>
</organism>
<evidence type="ECO:0000313" key="6">
    <source>
        <dbReference type="EMBL" id="MFD2111101.1"/>
    </source>
</evidence>
<evidence type="ECO:0000313" key="7">
    <source>
        <dbReference type="Proteomes" id="UP001597337"/>
    </source>
</evidence>
<dbReference type="SUPFAM" id="SSF102114">
    <property type="entry name" value="Radical SAM enzymes"/>
    <property type="match status" value="1"/>
</dbReference>
<dbReference type="Pfam" id="PF04055">
    <property type="entry name" value="Radical_SAM"/>
    <property type="match status" value="1"/>
</dbReference>
<evidence type="ECO:0000256" key="3">
    <source>
        <dbReference type="ARBA" id="ARBA00023014"/>
    </source>
</evidence>
<evidence type="ECO:0000256" key="1">
    <source>
        <dbReference type="ARBA" id="ARBA00022723"/>
    </source>
</evidence>
<name>A0ABW4Y7T6_9GAMM</name>
<protein>
    <submittedName>
        <fullName evidence="6">PA0069 family radical SAM protein</fullName>
    </submittedName>
</protein>
<dbReference type="InterPro" id="IPR007197">
    <property type="entry name" value="rSAM"/>
</dbReference>
<evidence type="ECO:0000256" key="2">
    <source>
        <dbReference type="ARBA" id="ARBA00023004"/>
    </source>
</evidence>
<reference evidence="7" key="1">
    <citation type="journal article" date="2019" name="Int. J. Syst. Evol. Microbiol.">
        <title>The Global Catalogue of Microorganisms (GCM) 10K type strain sequencing project: providing services to taxonomists for standard genome sequencing and annotation.</title>
        <authorList>
            <consortium name="The Broad Institute Genomics Platform"/>
            <consortium name="The Broad Institute Genome Sequencing Center for Infectious Disease"/>
            <person name="Wu L."/>
            <person name="Ma J."/>
        </authorList>
    </citation>
    <scope>NUCLEOTIDE SEQUENCE [LARGE SCALE GENOMIC DNA]</scope>
    <source>
        <strain evidence="7">KACC 12597</strain>
    </source>
</reference>
<dbReference type="InterPro" id="IPR006638">
    <property type="entry name" value="Elp3/MiaA/NifB-like_rSAM"/>
</dbReference>
<dbReference type="PANTHER" id="PTHR43432">
    <property type="entry name" value="SLR0285 PROTEIN"/>
    <property type="match status" value="1"/>
</dbReference>
<dbReference type="InterPro" id="IPR040086">
    <property type="entry name" value="MJ0683-like"/>
</dbReference>
<dbReference type="NCBIfam" id="NF033668">
    <property type="entry name" value="rSAM_PA0069"/>
    <property type="match status" value="1"/>
</dbReference>
<dbReference type="PANTHER" id="PTHR43432:SF3">
    <property type="entry name" value="SLR0285 PROTEIN"/>
    <property type="match status" value="1"/>
</dbReference>
<dbReference type="Gene3D" id="3.80.30.30">
    <property type="match status" value="1"/>
</dbReference>
<dbReference type="SMART" id="SM00729">
    <property type="entry name" value="Elp3"/>
    <property type="match status" value="1"/>
</dbReference>
<sequence>MGAKPRPKGRGALGNPGSRYLSHTTEAVDDGWRRDEPPPLPTTLSVDHVRSALSWNDSPDIPFDRSLNPYRGCEHGCIYCYARPYHAWIGLSPGLDFESRLFHKPDLPERLRDELGARSYRPAPIAIGTATDAYQPIERELELTRRTIEVLLDCRHPFTIITKSSLIERDADLLDAAAELGLARVILSITTLQPGLARTMEPRAAAPARRLQTIATLAKQGVPVGIMIAPIVPVLTDHELERLMAAGREAGACTACYSLLRLPKEVSGLFREWLDETVPDASKHVMNRLRETHGGLEQDRRFGARMTGSGVYADLMLQRFRLAERRLGFGPAPPLRCDRFRPPNRHGQLSLF</sequence>
<dbReference type="SFLD" id="SFLDS00029">
    <property type="entry name" value="Radical_SAM"/>
    <property type="match status" value="1"/>
</dbReference>
<dbReference type="RefSeq" id="WP_386023846.1">
    <property type="nucleotide sequence ID" value="NZ_JBHUHX010000008.1"/>
</dbReference>
<dbReference type="EMBL" id="JBHUHX010000008">
    <property type="protein sequence ID" value="MFD2111101.1"/>
    <property type="molecule type" value="Genomic_DNA"/>
</dbReference>
<comment type="caution">
    <text evidence="6">The sequence shown here is derived from an EMBL/GenBank/DDBJ whole genome shotgun (WGS) entry which is preliminary data.</text>
</comment>
<dbReference type="Proteomes" id="UP001597337">
    <property type="component" value="Unassembled WGS sequence"/>
</dbReference>
<keyword evidence="2" id="KW-0408">Iron</keyword>
<dbReference type="InterPro" id="IPR058240">
    <property type="entry name" value="rSAM_sf"/>
</dbReference>
<proteinExistence type="predicted"/>
<dbReference type="CDD" id="cd01335">
    <property type="entry name" value="Radical_SAM"/>
    <property type="match status" value="1"/>
</dbReference>
<evidence type="ECO:0000259" key="5">
    <source>
        <dbReference type="SMART" id="SM00729"/>
    </source>
</evidence>
<feature type="domain" description="Elp3/MiaA/NifB-like radical SAM core" evidence="5">
    <location>
        <begin position="63"/>
        <end position="292"/>
    </location>
</feature>
<keyword evidence="1" id="KW-0479">Metal-binding</keyword>